<dbReference type="EMBL" id="JAVFWL010000006">
    <property type="protein sequence ID" value="KAK6762084.1"/>
    <property type="molecule type" value="Genomic_DNA"/>
</dbReference>
<sequence length="67" mass="7524">MLTSKIPNHRAVIVGTDTKAKMELEQQPDVIGKRYYLAKQTLDNTSGLVDLCEQTNLIIASKLKKNH</sequence>
<dbReference type="Proteomes" id="UP001303046">
    <property type="component" value="Unassembled WGS sequence"/>
</dbReference>
<comment type="caution">
    <text evidence="1">The sequence shown here is derived from an EMBL/GenBank/DDBJ whole genome shotgun (WGS) entry which is preliminary data.</text>
</comment>
<reference evidence="1 2" key="1">
    <citation type="submission" date="2023-08" db="EMBL/GenBank/DDBJ databases">
        <title>A Necator americanus chromosomal reference genome.</title>
        <authorList>
            <person name="Ilik V."/>
            <person name="Petrzelkova K.J."/>
            <person name="Pardy F."/>
            <person name="Fuh T."/>
            <person name="Niatou-Singa F.S."/>
            <person name="Gouil Q."/>
            <person name="Baker L."/>
            <person name="Ritchie M.E."/>
            <person name="Jex A.R."/>
            <person name="Gazzola D."/>
            <person name="Li H."/>
            <person name="Toshio Fujiwara R."/>
            <person name="Zhan B."/>
            <person name="Aroian R.V."/>
            <person name="Pafco B."/>
            <person name="Schwarz E.M."/>
        </authorList>
    </citation>
    <scope>NUCLEOTIDE SEQUENCE [LARGE SCALE GENOMIC DNA]</scope>
    <source>
        <strain evidence="1 2">Aroian</strain>
        <tissue evidence="1">Whole animal</tissue>
    </source>
</reference>
<organism evidence="1 2">
    <name type="scientific">Necator americanus</name>
    <name type="common">Human hookworm</name>
    <dbReference type="NCBI Taxonomy" id="51031"/>
    <lineage>
        <taxon>Eukaryota</taxon>
        <taxon>Metazoa</taxon>
        <taxon>Ecdysozoa</taxon>
        <taxon>Nematoda</taxon>
        <taxon>Chromadorea</taxon>
        <taxon>Rhabditida</taxon>
        <taxon>Rhabditina</taxon>
        <taxon>Rhabditomorpha</taxon>
        <taxon>Strongyloidea</taxon>
        <taxon>Ancylostomatidae</taxon>
        <taxon>Bunostominae</taxon>
        <taxon>Necator</taxon>
    </lineage>
</organism>
<accession>A0ABR1EHD8</accession>
<evidence type="ECO:0000313" key="2">
    <source>
        <dbReference type="Proteomes" id="UP001303046"/>
    </source>
</evidence>
<name>A0ABR1EHD8_NECAM</name>
<gene>
    <name evidence="1" type="primary">Necator_chrX.g23142</name>
    <name evidence="1" type="ORF">RB195_022979</name>
</gene>
<keyword evidence="2" id="KW-1185">Reference proteome</keyword>
<evidence type="ECO:0000313" key="1">
    <source>
        <dbReference type="EMBL" id="KAK6762084.1"/>
    </source>
</evidence>
<protein>
    <submittedName>
        <fullName evidence="1">Uncharacterized protein</fullName>
    </submittedName>
</protein>
<proteinExistence type="predicted"/>